<keyword evidence="2" id="KW-1185">Reference proteome</keyword>
<sequence>MDRGLITSMDIKRKLHSQPCAWEWQEWIRYRRSSIEERTRQLHRIQKVLEGAKIKLSSVVSEISGVSAQKMIRALIQGTDDPKVLAQLVKRRLKKSEELQSVWKGLLSSHQRMMLAEQLRQWNIWMKRLPDSIKRLRSECALLIKIWSSSIRFQE</sequence>
<dbReference type="RefSeq" id="WP_087959862.1">
    <property type="nucleotide sequence ID" value="NZ_CP017690.1"/>
</dbReference>
<evidence type="ECO:0000313" key="1">
    <source>
        <dbReference type="EMBL" id="WMV76720.1"/>
    </source>
</evidence>
<proteinExistence type="predicted"/>
<gene>
    <name evidence="1" type="ORF">HSX42_02550</name>
</gene>
<evidence type="ECO:0000313" key="2">
    <source>
        <dbReference type="Proteomes" id="UP001297580"/>
    </source>
</evidence>
<name>A0ABY9QCU0_GEOTD</name>
<dbReference type="EMBL" id="CP133461">
    <property type="protein sequence ID" value="WMV76720.1"/>
    <property type="molecule type" value="Genomic_DNA"/>
</dbReference>
<reference evidence="1 2" key="1">
    <citation type="submission" date="2023-08" db="EMBL/GenBank/DDBJ databases">
        <title>Complete genome sequence of Geobacillus thermodenitrificans K1041, a genetically tractable strain representative of the genus Geobacillus.</title>
        <authorList>
            <person name="Kani S."/>
            <person name="Suzuki H."/>
        </authorList>
    </citation>
    <scope>NUCLEOTIDE SEQUENCE [LARGE SCALE GENOMIC DNA]</scope>
    <source>
        <strain evidence="1 2">K1041</strain>
    </source>
</reference>
<accession>A0ABY9QCU0</accession>
<protein>
    <recommendedName>
        <fullName evidence="3">Transposase</fullName>
    </recommendedName>
</protein>
<organism evidence="1 2">
    <name type="scientific">Geobacillus thermodenitrificans</name>
    <dbReference type="NCBI Taxonomy" id="33940"/>
    <lineage>
        <taxon>Bacteria</taxon>
        <taxon>Bacillati</taxon>
        <taxon>Bacillota</taxon>
        <taxon>Bacilli</taxon>
        <taxon>Bacillales</taxon>
        <taxon>Anoxybacillaceae</taxon>
        <taxon>Geobacillus</taxon>
    </lineage>
</organism>
<evidence type="ECO:0008006" key="3">
    <source>
        <dbReference type="Google" id="ProtNLM"/>
    </source>
</evidence>
<dbReference type="Proteomes" id="UP001297580">
    <property type="component" value="Chromosome"/>
</dbReference>